<feature type="transmembrane region" description="Helical" evidence="1">
    <location>
        <begin position="26"/>
        <end position="47"/>
    </location>
</feature>
<name>A0A7X0XQN2_9LIST</name>
<gene>
    <name evidence="2" type="ORF">HCA46_05605</name>
</gene>
<dbReference type="AlphaFoldDB" id="A0A7X0XQN2"/>
<evidence type="ECO:0000313" key="3">
    <source>
        <dbReference type="Proteomes" id="UP000547643"/>
    </source>
</evidence>
<accession>A0A7X0XQN2</accession>
<dbReference type="Proteomes" id="UP000547643">
    <property type="component" value="Unassembled WGS sequence"/>
</dbReference>
<keyword evidence="1" id="KW-0812">Transmembrane</keyword>
<evidence type="ECO:0000313" key="2">
    <source>
        <dbReference type="EMBL" id="MBC1778310.1"/>
    </source>
</evidence>
<dbReference type="EMBL" id="JAARUV010000001">
    <property type="protein sequence ID" value="MBC1778310.1"/>
    <property type="molecule type" value="Genomic_DNA"/>
</dbReference>
<keyword evidence="1" id="KW-1133">Transmembrane helix</keyword>
<evidence type="ECO:0000256" key="1">
    <source>
        <dbReference type="SAM" id="Phobius"/>
    </source>
</evidence>
<sequence>MSKLIGLLLLILGIVGFGFSFSITGIVGFITCLVSVAFVAFGILFMIRAKRKRSRSYSYR</sequence>
<comment type="caution">
    <text evidence="2">The sequence shown here is derived from an EMBL/GenBank/DDBJ whole genome shotgun (WGS) entry which is preliminary data.</text>
</comment>
<keyword evidence="1" id="KW-0472">Membrane</keyword>
<protein>
    <submittedName>
        <fullName evidence="2">Uncharacterized protein</fullName>
    </submittedName>
</protein>
<proteinExistence type="predicted"/>
<reference evidence="2 3" key="1">
    <citation type="submission" date="2020-03" db="EMBL/GenBank/DDBJ databases">
        <title>Soil Listeria distribution.</title>
        <authorList>
            <person name="Liao J."/>
            <person name="Wiedmann M."/>
        </authorList>
    </citation>
    <scope>NUCLEOTIDE SEQUENCE [LARGE SCALE GENOMIC DNA]</scope>
    <source>
        <strain evidence="2 3">FSL L7-1017</strain>
    </source>
</reference>
<organism evidence="2 3">
    <name type="scientific">Listeria booriae</name>
    <dbReference type="NCBI Taxonomy" id="1552123"/>
    <lineage>
        <taxon>Bacteria</taxon>
        <taxon>Bacillati</taxon>
        <taxon>Bacillota</taxon>
        <taxon>Bacilli</taxon>
        <taxon>Bacillales</taxon>
        <taxon>Listeriaceae</taxon>
        <taxon>Listeria</taxon>
    </lineage>
</organism>
<dbReference type="RefSeq" id="WP_185494597.1">
    <property type="nucleotide sequence ID" value="NZ_JAARUV010000001.1"/>
</dbReference>